<evidence type="ECO:0000256" key="6">
    <source>
        <dbReference type="ARBA" id="ARBA00023128"/>
    </source>
</evidence>
<dbReference type="PANTHER" id="PTHR28071:SF1">
    <property type="entry name" value="REDOX PROTEIN FMP46, MITOCHONDRIAL-RELATED"/>
    <property type="match status" value="1"/>
</dbReference>
<dbReference type="GO" id="GO:0005739">
    <property type="term" value="C:mitochondrion"/>
    <property type="evidence" value="ECO:0007669"/>
    <property type="project" value="UniProtKB-SubCell"/>
</dbReference>
<dbReference type="InterPro" id="IPR012882">
    <property type="entry name" value="Fmp46"/>
</dbReference>
<evidence type="ECO:0000256" key="2">
    <source>
        <dbReference type="ARBA" id="ARBA00004173"/>
    </source>
</evidence>
<gene>
    <name evidence="8" type="ORF">B0I36DRAFT_62379</name>
</gene>
<evidence type="ECO:0000256" key="4">
    <source>
        <dbReference type="ARBA" id="ARBA00022946"/>
    </source>
</evidence>
<reference evidence="8" key="1">
    <citation type="journal article" date="2021" name="Nat. Commun.">
        <title>Genetic determinants of endophytism in the Arabidopsis root mycobiome.</title>
        <authorList>
            <person name="Mesny F."/>
            <person name="Miyauchi S."/>
            <person name="Thiergart T."/>
            <person name="Pickel B."/>
            <person name="Atanasova L."/>
            <person name="Karlsson M."/>
            <person name="Huettel B."/>
            <person name="Barry K.W."/>
            <person name="Haridas S."/>
            <person name="Chen C."/>
            <person name="Bauer D."/>
            <person name="Andreopoulos W."/>
            <person name="Pangilinan J."/>
            <person name="LaButti K."/>
            <person name="Riley R."/>
            <person name="Lipzen A."/>
            <person name="Clum A."/>
            <person name="Drula E."/>
            <person name="Henrissat B."/>
            <person name="Kohler A."/>
            <person name="Grigoriev I.V."/>
            <person name="Martin F.M."/>
            <person name="Hacquard S."/>
        </authorList>
    </citation>
    <scope>NUCLEOTIDE SEQUENCE</scope>
    <source>
        <strain evidence="8">MPI-CAGE-CH-0230</strain>
    </source>
</reference>
<dbReference type="PANTHER" id="PTHR28071">
    <property type="entry name" value="REDOX PROTEIN FMP46, MITOCHONDRIAL-RELATED"/>
    <property type="match status" value="1"/>
</dbReference>
<evidence type="ECO:0000256" key="1">
    <source>
        <dbReference type="ARBA" id="ARBA00002963"/>
    </source>
</evidence>
<keyword evidence="6" id="KW-0496">Mitochondrion</keyword>
<keyword evidence="4" id="KW-0809">Transit peptide</keyword>
<dbReference type="InterPro" id="IPR036249">
    <property type="entry name" value="Thioredoxin-like_sf"/>
</dbReference>
<keyword evidence="5" id="KW-0560">Oxidoreductase</keyword>
<dbReference type="GeneID" id="70192655"/>
<feature type="compositionally biased region" description="Polar residues" evidence="7">
    <location>
        <begin position="37"/>
        <end position="52"/>
    </location>
</feature>
<evidence type="ECO:0000313" key="9">
    <source>
        <dbReference type="Proteomes" id="UP000756346"/>
    </source>
</evidence>
<evidence type="ECO:0000256" key="3">
    <source>
        <dbReference type="ARBA" id="ARBA00009734"/>
    </source>
</evidence>
<evidence type="ECO:0000256" key="7">
    <source>
        <dbReference type="SAM" id="MobiDB-lite"/>
    </source>
</evidence>
<comment type="caution">
    <text evidence="8">The sequence shown here is derived from an EMBL/GenBank/DDBJ whole genome shotgun (WGS) entry which is preliminary data.</text>
</comment>
<comment type="subcellular location">
    <subcellularLocation>
        <location evidence="2">Mitochondrion</location>
    </subcellularLocation>
</comment>
<feature type="region of interest" description="Disordered" evidence="7">
    <location>
        <begin position="37"/>
        <end position="56"/>
    </location>
</feature>
<dbReference type="EMBL" id="JAGTJQ010000002">
    <property type="protein sequence ID" value="KAH7037147.1"/>
    <property type="molecule type" value="Genomic_DNA"/>
</dbReference>
<dbReference type="SUPFAM" id="SSF52833">
    <property type="entry name" value="Thioredoxin-like"/>
    <property type="match status" value="1"/>
</dbReference>
<dbReference type="Pfam" id="PF07955">
    <property type="entry name" value="DUF1687"/>
    <property type="match status" value="1"/>
</dbReference>
<proteinExistence type="inferred from homology"/>
<dbReference type="RefSeq" id="XP_046016268.1">
    <property type="nucleotide sequence ID" value="XM_046163109.1"/>
</dbReference>
<evidence type="ECO:0000256" key="5">
    <source>
        <dbReference type="ARBA" id="ARBA00023002"/>
    </source>
</evidence>
<dbReference type="Gene3D" id="3.40.30.10">
    <property type="entry name" value="Glutaredoxin"/>
    <property type="match status" value="1"/>
</dbReference>
<comment type="function">
    <text evidence="1">Putative mitochondrial redox protein which could be involved in the reduction of small toxic molecules.</text>
</comment>
<protein>
    <submittedName>
        <fullName evidence="8">Thioredoxin-like protein</fullName>
    </submittedName>
</protein>
<keyword evidence="9" id="KW-1185">Reference proteome</keyword>
<dbReference type="AlphaFoldDB" id="A0A9P8YE09"/>
<organism evidence="8 9">
    <name type="scientific">Microdochium trichocladiopsis</name>
    <dbReference type="NCBI Taxonomy" id="1682393"/>
    <lineage>
        <taxon>Eukaryota</taxon>
        <taxon>Fungi</taxon>
        <taxon>Dikarya</taxon>
        <taxon>Ascomycota</taxon>
        <taxon>Pezizomycotina</taxon>
        <taxon>Sordariomycetes</taxon>
        <taxon>Xylariomycetidae</taxon>
        <taxon>Xylariales</taxon>
        <taxon>Microdochiaceae</taxon>
        <taxon>Microdochium</taxon>
    </lineage>
</organism>
<evidence type="ECO:0000313" key="8">
    <source>
        <dbReference type="EMBL" id="KAH7037147.1"/>
    </source>
</evidence>
<accession>A0A9P8YE09</accession>
<dbReference type="GO" id="GO:0016491">
    <property type="term" value="F:oxidoreductase activity"/>
    <property type="evidence" value="ECO:0007669"/>
    <property type="project" value="UniProtKB-KW"/>
</dbReference>
<sequence>MFRFHKTLDIITLFHKAGNPASTRAVTLLKQISANASEAATGDQASDHSAQTAPPREEFELNITEDPPTEDQLRTILGYVGQSKVGSVVKGASSESDAIKKFRSSAEAFQRPVIVDWNNGKAVAGAQESEILKLLEQSKGQSA</sequence>
<name>A0A9P8YE09_9PEZI</name>
<dbReference type="Proteomes" id="UP000756346">
    <property type="component" value="Unassembled WGS sequence"/>
</dbReference>
<comment type="similarity">
    <text evidence="3">Belongs to the FMP46 family.</text>
</comment>
<dbReference type="OrthoDB" id="59229at2759"/>